<dbReference type="Proteomes" id="UP001652622">
    <property type="component" value="Unplaced"/>
</dbReference>
<feature type="signal peptide" evidence="2">
    <location>
        <begin position="1"/>
        <end position="23"/>
    </location>
</feature>
<feature type="transmembrane region" description="Helical" evidence="1">
    <location>
        <begin position="195"/>
        <end position="217"/>
    </location>
</feature>
<proteinExistence type="predicted"/>
<dbReference type="GeneID" id="117667504"/>
<dbReference type="InParanoid" id="A0A6P9CAE0"/>
<organism evidence="3 4">
    <name type="scientific">Pantherophis guttatus</name>
    <name type="common">Corn snake</name>
    <name type="synonym">Elaphe guttata</name>
    <dbReference type="NCBI Taxonomy" id="94885"/>
    <lineage>
        <taxon>Eukaryota</taxon>
        <taxon>Metazoa</taxon>
        <taxon>Chordata</taxon>
        <taxon>Craniata</taxon>
        <taxon>Vertebrata</taxon>
        <taxon>Euteleostomi</taxon>
        <taxon>Lepidosauria</taxon>
        <taxon>Squamata</taxon>
        <taxon>Bifurcata</taxon>
        <taxon>Unidentata</taxon>
        <taxon>Episquamata</taxon>
        <taxon>Toxicofera</taxon>
        <taxon>Serpentes</taxon>
        <taxon>Colubroidea</taxon>
        <taxon>Colubridae</taxon>
        <taxon>Colubrinae</taxon>
        <taxon>Pantherophis</taxon>
    </lineage>
</organism>
<dbReference type="OMA" id="IYTCYDT"/>
<dbReference type="PANTHER" id="PTHR15446">
    <property type="entry name" value="UROPLAKIN III"/>
    <property type="match status" value="1"/>
</dbReference>
<dbReference type="GO" id="GO:0016020">
    <property type="term" value="C:membrane"/>
    <property type="evidence" value="ECO:0007669"/>
    <property type="project" value="TreeGrafter"/>
</dbReference>
<gene>
    <name evidence="4" type="primary">LOC117667504</name>
</gene>
<evidence type="ECO:0000256" key="2">
    <source>
        <dbReference type="SAM" id="SignalP"/>
    </source>
</evidence>
<protein>
    <submittedName>
        <fullName evidence="4">Uroplakin-3b-like</fullName>
    </submittedName>
</protein>
<name>A0A6P9CAE0_PANGU</name>
<dbReference type="OrthoDB" id="9939598at2759"/>
<reference evidence="4" key="1">
    <citation type="submission" date="2025-08" db="UniProtKB">
        <authorList>
            <consortium name="RefSeq"/>
        </authorList>
    </citation>
    <scope>IDENTIFICATION</scope>
    <source>
        <tissue evidence="4">Blood</tissue>
    </source>
</reference>
<dbReference type="InterPro" id="IPR024831">
    <property type="entry name" value="Uroplakin-3"/>
</dbReference>
<dbReference type="KEGG" id="pgut:117667504"/>
<keyword evidence="1" id="KW-0812">Transmembrane</keyword>
<dbReference type="AlphaFoldDB" id="A0A6P9CAE0"/>
<keyword evidence="1" id="KW-1133">Transmembrane helix</keyword>
<dbReference type="PANTHER" id="PTHR15446:SF2">
    <property type="entry name" value="UROPLAKIN-3B-LIKE PROTEIN 1-RELATED"/>
    <property type="match status" value="1"/>
</dbReference>
<sequence>MMMEALAVSMVLLIGITINATRAGDLVDYTPHLTSEEMEGKITASTFALQQPRCVFNKVVDPADVIWLVVALSEAVKSFKNPKTPGDLPYQSFAKNYFYMTLNTTVSNYPCPEKSDDIAILRVGSETECVVDLWRPDCNGPLPGPGPYRVRFLAINSTGVVVKESKWSDPITLIRGRNPDRIVAKPRRRRTETNVIITILSILSAILVAALIAAFIYKYSNICDKPMSADFVGIQDPTIVRYTTHQMHDRLSIK</sequence>
<evidence type="ECO:0000313" key="4">
    <source>
        <dbReference type="RefSeq" id="XP_034276800.1"/>
    </source>
</evidence>
<feature type="chain" id="PRO_5027730942" evidence="2">
    <location>
        <begin position="24"/>
        <end position="254"/>
    </location>
</feature>
<accession>A0A6P9CAE0</accession>
<keyword evidence="3" id="KW-1185">Reference proteome</keyword>
<evidence type="ECO:0000256" key="1">
    <source>
        <dbReference type="SAM" id="Phobius"/>
    </source>
</evidence>
<keyword evidence="2" id="KW-0732">Signal</keyword>
<dbReference type="RefSeq" id="XP_034276800.1">
    <property type="nucleotide sequence ID" value="XM_034420909.2"/>
</dbReference>
<keyword evidence="1" id="KW-0472">Membrane</keyword>
<evidence type="ECO:0000313" key="3">
    <source>
        <dbReference type="Proteomes" id="UP001652622"/>
    </source>
</evidence>